<dbReference type="PROSITE" id="PS51318">
    <property type="entry name" value="TAT"/>
    <property type="match status" value="1"/>
</dbReference>
<proteinExistence type="predicted"/>
<comment type="caution">
    <text evidence="1">The sequence shown here is derived from an EMBL/GenBank/DDBJ whole genome shotgun (WGS) entry which is preliminary data.</text>
</comment>
<dbReference type="AlphaFoldDB" id="A0A3A1WRS7"/>
<protein>
    <submittedName>
        <fullName evidence="1">Uncharacterized protein</fullName>
    </submittedName>
</protein>
<reference evidence="2" key="1">
    <citation type="submission" date="2018-09" db="EMBL/GenBank/DDBJ databases">
        <authorList>
            <person name="Tuo L."/>
        </authorList>
    </citation>
    <scope>NUCLEOTIDE SEQUENCE [LARGE SCALE GENOMIC DNA]</scope>
    <source>
        <strain evidence="2">M2BS4Y-1</strain>
    </source>
</reference>
<dbReference type="EMBL" id="QYRN01000005">
    <property type="protein sequence ID" value="RIY00868.1"/>
    <property type="molecule type" value="Genomic_DNA"/>
</dbReference>
<evidence type="ECO:0000313" key="2">
    <source>
        <dbReference type="Proteomes" id="UP000265750"/>
    </source>
</evidence>
<dbReference type="Proteomes" id="UP000265750">
    <property type="component" value="Unassembled WGS sequence"/>
</dbReference>
<dbReference type="RefSeq" id="WP_119540070.1">
    <property type="nucleotide sequence ID" value="NZ_QYRN01000005.1"/>
</dbReference>
<sequence length="242" mass="26002">MNTVEYTTAQPEIKGQGFTRRDALASIGALALAASSTAALASAAGIPSDLDKLIQRYIAAETEWAEAEEQCGALTKAYRDSLRTDPVVVECSGQTPWQITIADSNEVHANVVHGRAARAINDLVRLVSGPATDRDIERSLNMALAERAENMKRLSSGYEAVEQRAATMGLPAAEARENAAEAAMHAALDAVLAYRPRTLREVWQYCDFIKSDHGFGAHVLPSEKHMDLIFAALSSPEGGVHA</sequence>
<dbReference type="InterPro" id="IPR006311">
    <property type="entry name" value="TAT_signal"/>
</dbReference>
<accession>A0A3A1WRS7</accession>
<name>A0A3A1WRS7_9HYPH</name>
<organism evidence="1 2">
    <name type="scientific">Aureimonas flava</name>
    <dbReference type="NCBI Taxonomy" id="2320271"/>
    <lineage>
        <taxon>Bacteria</taxon>
        <taxon>Pseudomonadati</taxon>
        <taxon>Pseudomonadota</taxon>
        <taxon>Alphaproteobacteria</taxon>
        <taxon>Hyphomicrobiales</taxon>
        <taxon>Aurantimonadaceae</taxon>
        <taxon>Aureimonas</taxon>
    </lineage>
</organism>
<gene>
    <name evidence="1" type="ORF">D3218_10715</name>
</gene>
<keyword evidence="2" id="KW-1185">Reference proteome</keyword>
<evidence type="ECO:0000313" key="1">
    <source>
        <dbReference type="EMBL" id="RIY00868.1"/>
    </source>
</evidence>